<protein>
    <submittedName>
        <fullName evidence="1">UvrABC system protein C</fullName>
    </submittedName>
</protein>
<dbReference type="InterPro" id="IPR010994">
    <property type="entry name" value="RuvA_2-like"/>
</dbReference>
<dbReference type="PANTHER" id="PTHR30562:SF1">
    <property type="entry name" value="UVRABC SYSTEM PROTEIN C"/>
    <property type="match status" value="1"/>
</dbReference>
<dbReference type="GO" id="GO:0006281">
    <property type="term" value="P:DNA repair"/>
    <property type="evidence" value="ECO:0007669"/>
    <property type="project" value="UniProtKB-KW"/>
</dbReference>
<evidence type="ECO:0000313" key="1">
    <source>
        <dbReference type="EMBL" id="MPN57951.1"/>
    </source>
</evidence>
<dbReference type="Pfam" id="PF14520">
    <property type="entry name" value="HHH_5"/>
    <property type="match status" value="1"/>
</dbReference>
<comment type="caution">
    <text evidence="1">The sequence shown here is derived from an EMBL/GenBank/DDBJ whole genome shotgun (WGS) entry which is preliminary data.</text>
</comment>
<accession>A0A645J2W6</accession>
<gene>
    <name evidence="1" type="primary">uvrC_54</name>
    <name evidence="1" type="ORF">SDC9_205647</name>
</gene>
<dbReference type="Gene3D" id="1.10.150.20">
    <property type="entry name" value="5' to 3' exonuclease, C-terminal subdomain"/>
    <property type="match status" value="1"/>
</dbReference>
<proteinExistence type="predicted"/>
<organism evidence="1">
    <name type="scientific">bioreactor metagenome</name>
    <dbReference type="NCBI Taxonomy" id="1076179"/>
    <lineage>
        <taxon>unclassified sequences</taxon>
        <taxon>metagenomes</taxon>
        <taxon>ecological metagenomes</taxon>
    </lineage>
</organism>
<dbReference type="GO" id="GO:0009380">
    <property type="term" value="C:excinuclease repair complex"/>
    <property type="evidence" value="ECO:0007669"/>
    <property type="project" value="TreeGrafter"/>
</dbReference>
<sequence length="80" mass="9254">MQDEVHRFAITFHRDKRSKTQVASELDNISGIGEKTKNELIKHFKSVKRIKSAEITELSEVIGTNRASIIYNYFRSNLTL</sequence>
<name>A0A645J2W6_9ZZZZ</name>
<dbReference type="InterPro" id="IPR050066">
    <property type="entry name" value="UvrABC_protein_C"/>
</dbReference>
<dbReference type="PANTHER" id="PTHR30562">
    <property type="entry name" value="UVRC/OXIDOREDUCTASE"/>
    <property type="match status" value="1"/>
</dbReference>
<dbReference type="AlphaFoldDB" id="A0A645J2W6"/>
<reference evidence="1" key="1">
    <citation type="submission" date="2019-08" db="EMBL/GenBank/DDBJ databases">
        <authorList>
            <person name="Kucharzyk K."/>
            <person name="Murdoch R.W."/>
            <person name="Higgins S."/>
            <person name="Loffler F."/>
        </authorList>
    </citation>
    <scope>NUCLEOTIDE SEQUENCE</scope>
</reference>
<dbReference type="SUPFAM" id="SSF47781">
    <property type="entry name" value="RuvA domain 2-like"/>
    <property type="match status" value="1"/>
</dbReference>
<dbReference type="EMBL" id="VSSQ01130127">
    <property type="protein sequence ID" value="MPN57951.1"/>
    <property type="molecule type" value="Genomic_DNA"/>
</dbReference>